<keyword evidence="6" id="KW-0460">Magnesium</keyword>
<gene>
    <name evidence="8" type="ORF">DCS_01744</name>
</gene>
<evidence type="ECO:0000256" key="2">
    <source>
        <dbReference type="ARBA" id="ARBA00022598"/>
    </source>
</evidence>
<feature type="compositionally biased region" description="Basic and acidic residues" evidence="7">
    <location>
        <begin position="581"/>
        <end position="597"/>
    </location>
</feature>
<keyword evidence="4" id="KW-0547">Nucleotide-binding</keyword>
<reference evidence="8 9" key="1">
    <citation type="journal article" date="2016" name="Sci. Rep.">
        <title>Insights into Adaptations to a Near-Obligate Nematode Endoparasitic Lifestyle from the Finished Genome of Drechmeria coniospora.</title>
        <authorList>
            <person name="Zhang L."/>
            <person name="Zhou Z."/>
            <person name="Guo Q."/>
            <person name="Fokkens L."/>
            <person name="Miskei M."/>
            <person name="Pocsi I."/>
            <person name="Zhang W."/>
            <person name="Chen M."/>
            <person name="Wang L."/>
            <person name="Sun Y."/>
            <person name="Donzelli B.G."/>
            <person name="Gibson D.M."/>
            <person name="Nelson D.R."/>
            <person name="Luo J.G."/>
            <person name="Rep M."/>
            <person name="Liu H."/>
            <person name="Yang S."/>
            <person name="Wang J."/>
            <person name="Krasnoff S.B."/>
            <person name="Xu Y."/>
            <person name="Molnar I."/>
            <person name="Lin M."/>
        </authorList>
    </citation>
    <scope>NUCLEOTIDE SEQUENCE [LARGE SCALE GENOMIC DNA]</scope>
    <source>
        <strain evidence="8 9">ARSEF 6962</strain>
    </source>
</reference>
<name>A0A151GU33_DRECN</name>
<feature type="compositionally biased region" description="Basic and acidic residues" evidence="7">
    <location>
        <begin position="556"/>
        <end position="567"/>
    </location>
</feature>
<evidence type="ECO:0000256" key="3">
    <source>
        <dbReference type="ARBA" id="ARBA00022723"/>
    </source>
</evidence>
<dbReference type="GO" id="GO:0008841">
    <property type="term" value="F:dihydrofolate synthase activity"/>
    <property type="evidence" value="ECO:0007669"/>
    <property type="project" value="TreeGrafter"/>
</dbReference>
<dbReference type="PANTHER" id="PTHR11136">
    <property type="entry name" value="FOLYLPOLYGLUTAMATE SYNTHASE-RELATED"/>
    <property type="match status" value="1"/>
</dbReference>
<dbReference type="InParanoid" id="A0A151GU33"/>
<dbReference type="GO" id="GO:0005739">
    <property type="term" value="C:mitochondrion"/>
    <property type="evidence" value="ECO:0007669"/>
    <property type="project" value="TreeGrafter"/>
</dbReference>
<evidence type="ECO:0000256" key="5">
    <source>
        <dbReference type="ARBA" id="ARBA00022840"/>
    </source>
</evidence>
<dbReference type="Proteomes" id="UP000076580">
    <property type="component" value="Chromosome 01"/>
</dbReference>
<organism evidence="8 9">
    <name type="scientific">Drechmeria coniospora</name>
    <name type="common">Nematophagous fungus</name>
    <name type="synonym">Meria coniospora</name>
    <dbReference type="NCBI Taxonomy" id="98403"/>
    <lineage>
        <taxon>Eukaryota</taxon>
        <taxon>Fungi</taxon>
        <taxon>Dikarya</taxon>
        <taxon>Ascomycota</taxon>
        <taxon>Pezizomycotina</taxon>
        <taxon>Sordariomycetes</taxon>
        <taxon>Hypocreomycetidae</taxon>
        <taxon>Hypocreales</taxon>
        <taxon>Ophiocordycipitaceae</taxon>
        <taxon>Drechmeria</taxon>
    </lineage>
</organism>
<keyword evidence="3" id="KW-0479">Metal-binding</keyword>
<dbReference type="GO" id="GO:0005829">
    <property type="term" value="C:cytosol"/>
    <property type="evidence" value="ECO:0007669"/>
    <property type="project" value="TreeGrafter"/>
</dbReference>
<evidence type="ECO:0000313" key="8">
    <source>
        <dbReference type="EMBL" id="KYK60607.1"/>
    </source>
</evidence>
<keyword evidence="5" id="KW-0067">ATP-binding</keyword>
<dbReference type="SUPFAM" id="SSF53244">
    <property type="entry name" value="MurD-like peptide ligases, peptide-binding domain"/>
    <property type="match status" value="1"/>
</dbReference>
<feature type="compositionally biased region" description="Polar residues" evidence="7">
    <location>
        <begin position="630"/>
        <end position="651"/>
    </location>
</feature>
<dbReference type="SUPFAM" id="SSF53623">
    <property type="entry name" value="MurD-like peptide ligases, catalytic domain"/>
    <property type="match status" value="1"/>
</dbReference>
<dbReference type="InterPro" id="IPR036565">
    <property type="entry name" value="Mur-like_cat_sf"/>
</dbReference>
<dbReference type="FunCoup" id="A0A151GU33">
    <property type="interactions" value="178"/>
</dbReference>
<evidence type="ECO:0000256" key="7">
    <source>
        <dbReference type="SAM" id="MobiDB-lite"/>
    </source>
</evidence>
<dbReference type="InterPro" id="IPR001645">
    <property type="entry name" value="Folylpolyglutamate_synth"/>
</dbReference>
<dbReference type="PANTHER" id="PTHR11136:SF0">
    <property type="entry name" value="DIHYDROFOLATE SYNTHETASE-RELATED"/>
    <property type="match status" value="1"/>
</dbReference>
<dbReference type="EMBL" id="LAYC01000001">
    <property type="protein sequence ID" value="KYK60607.1"/>
    <property type="molecule type" value="Genomic_DNA"/>
</dbReference>
<evidence type="ECO:0000256" key="1">
    <source>
        <dbReference type="ARBA" id="ARBA00008276"/>
    </source>
</evidence>
<dbReference type="NCBIfam" id="TIGR01499">
    <property type="entry name" value="folC"/>
    <property type="match status" value="1"/>
</dbReference>
<dbReference type="Gene3D" id="3.40.1190.10">
    <property type="entry name" value="Mur-like, catalytic domain"/>
    <property type="match status" value="1"/>
</dbReference>
<dbReference type="Gene3D" id="3.90.190.20">
    <property type="entry name" value="Mur ligase, C-terminal domain"/>
    <property type="match status" value="1"/>
</dbReference>
<proteinExistence type="inferred from homology"/>
<dbReference type="GeneID" id="63714387"/>
<evidence type="ECO:0000256" key="4">
    <source>
        <dbReference type="ARBA" id="ARBA00022741"/>
    </source>
</evidence>
<dbReference type="RefSeq" id="XP_040659959.1">
    <property type="nucleotide sequence ID" value="XM_040799076.1"/>
</dbReference>
<dbReference type="InterPro" id="IPR036615">
    <property type="entry name" value="Mur_ligase_C_dom_sf"/>
</dbReference>
<keyword evidence="2" id="KW-0436">Ligase</keyword>
<dbReference type="GO" id="GO:0004326">
    <property type="term" value="F:tetrahydrofolylpolyglutamate synthase activity"/>
    <property type="evidence" value="ECO:0007669"/>
    <property type="project" value="InterPro"/>
</dbReference>
<sequence>MPSTKDIKRALARIRAVMPQEKTVGSRQRNIRLGLDRISRAIPAEQNWVGVHVGGTNGKGSICALLAGMFRLAGISHGTFVSPAMPERHNGVTINGLYVNKRMYETERQQVEAAFGRRAGRWLFSPADAADDGGELTPFELDTATAFRIFNKMHVRYGVVEVGMGGSTDATNAMRSKAVTVISKIDLDHQEYLGNSIEEIASVKAGIMRPGVPCIVDHTNAGPVLAVLQSHAQKVGTQISLSSKASPLLEALDRHRFPLEDYERQNLLCATLAFKSLFPHLDVDANKLLGTKPHLPGRKEYVKVTKLTGGGRQRPILVDGAHNMLGVEALSKYVESKVRRDDGPVSWVLGLSESKSKPFSRMLETLLRPQDNLAFVEYTAGTNDPLATPADLGRAVGKDVLRHESQLYEGDDSVAAAVQWACAKADEGPVVVAGSLYLVRELYKTEGVERGRKTGTRRPGRAQLWHYTQLSQTRPLSAEEAREFKQARRHWYLSPRRTCGNGAASLTVPVPGRTRQLQRVAAHHRNQADGYRSAIKSMKKDMEGERASVQEGPKSTFEELQRRRDAHLASYSSAMSKIRGRSPDPEKKHRSREEIFGWREAAGTNRRPSKEHEHGDARGAKTKADVKAETTASSKAESMTEPKTASKTASSELVDDGMRASLAALGNVSREQQREQQRD</sequence>
<dbReference type="GO" id="GO:0005524">
    <property type="term" value="F:ATP binding"/>
    <property type="evidence" value="ECO:0007669"/>
    <property type="project" value="UniProtKB-KW"/>
</dbReference>
<dbReference type="AlphaFoldDB" id="A0A151GU33"/>
<dbReference type="UniPathway" id="UPA00850"/>
<protein>
    <submittedName>
        <fullName evidence="8">Dihydrofolate synthetase Fol3</fullName>
    </submittedName>
</protein>
<comment type="caution">
    <text evidence="8">The sequence shown here is derived from an EMBL/GenBank/DDBJ whole genome shotgun (WGS) entry which is preliminary data.</text>
</comment>
<evidence type="ECO:0000313" key="9">
    <source>
        <dbReference type="Proteomes" id="UP000076580"/>
    </source>
</evidence>
<dbReference type="STRING" id="98403.A0A151GU33"/>
<evidence type="ECO:0000256" key="6">
    <source>
        <dbReference type="ARBA" id="ARBA00022842"/>
    </source>
</evidence>
<feature type="compositionally biased region" description="Basic and acidic residues" evidence="7">
    <location>
        <begin position="608"/>
        <end position="628"/>
    </location>
</feature>
<feature type="region of interest" description="Disordered" evidence="7">
    <location>
        <begin position="540"/>
        <end position="679"/>
    </location>
</feature>
<comment type="similarity">
    <text evidence="1">Belongs to the folylpolyglutamate synthase family.</text>
</comment>
<accession>A0A151GU33</accession>
<dbReference type="GO" id="GO:0046872">
    <property type="term" value="F:metal ion binding"/>
    <property type="evidence" value="ECO:0007669"/>
    <property type="project" value="UniProtKB-KW"/>
</dbReference>
<keyword evidence="9" id="KW-1185">Reference proteome</keyword>